<evidence type="ECO:0000313" key="2">
    <source>
        <dbReference type="Proteomes" id="UP000652761"/>
    </source>
</evidence>
<dbReference type="AlphaFoldDB" id="A0A843VV23"/>
<gene>
    <name evidence="1" type="ORF">Taro_029502</name>
</gene>
<comment type="caution">
    <text evidence="1">The sequence shown here is derived from an EMBL/GenBank/DDBJ whole genome shotgun (WGS) entry which is preliminary data.</text>
</comment>
<evidence type="ECO:0000313" key="1">
    <source>
        <dbReference type="EMBL" id="MQL96824.1"/>
    </source>
</evidence>
<keyword evidence="2" id="KW-1185">Reference proteome</keyword>
<dbReference type="Proteomes" id="UP000652761">
    <property type="component" value="Unassembled WGS sequence"/>
</dbReference>
<proteinExistence type="predicted"/>
<sequence length="81" mass="9282">MKSPPPWPPLLVQQAPAMFKNVGFGFFPQHTPQRLAFKCRPLGMVESTRSSSKVDLMRFIPFSANKKTNWCRPDLHLEPTL</sequence>
<name>A0A843VV23_COLES</name>
<protein>
    <submittedName>
        <fullName evidence="1">Uncharacterized protein</fullName>
    </submittedName>
</protein>
<reference evidence="1" key="1">
    <citation type="submission" date="2017-07" db="EMBL/GenBank/DDBJ databases">
        <title>Taro Niue Genome Assembly and Annotation.</title>
        <authorList>
            <person name="Atibalentja N."/>
            <person name="Keating K."/>
            <person name="Fields C.J."/>
        </authorList>
    </citation>
    <scope>NUCLEOTIDE SEQUENCE</scope>
    <source>
        <strain evidence="1">Niue_2</strain>
        <tissue evidence="1">Leaf</tissue>
    </source>
</reference>
<organism evidence="1 2">
    <name type="scientific">Colocasia esculenta</name>
    <name type="common">Wild taro</name>
    <name type="synonym">Arum esculentum</name>
    <dbReference type="NCBI Taxonomy" id="4460"/>
    <lineage>
        <taxon>Eukaryota</taxon>
        <taxon>Viridiplantae</taxon>
        <taxon>Streptophyta</taxon>
        <taxon>Embryophyta</taxon>
        <taxon>Tracheophyta</taxon>
        <taxon>Spermatophyta</taxon>
        <taxon>Magnoliopsida</taxon>
        <taxon>Liliopsida</taxon>
        <taxon>Araceae</taxon>
        <taxon>Aroideae</taxon>
        <taxon>Colocasieae</taxon>
        <taxon>Colocasia</taxon>
    </lineage>
</organism>
<dbReference type="EMBL" id="NMUH01001963">
    <property type="protein sequence ID" value="MQL96824.1"/>
    <property type="molecule type" value="Genomic_DNA"/>
</dbReference>
<accession>A0A843VV23</accession>